<evidence type="ECO:0000313" key="4">
    <source>
        <dbReference type="Proteomes" id="UP000243002"/>
    </source>
</evidence>
<dbReference type="Gene3D" id="2.60.40.380">
    <property type="entry name" value="Purple acid phosphatase-like, N-terminal"/>
    <property type="match status" value="1"/>
</dbReference>
<accession>A0A2P7MWY4</accession>
<dbReference type="AlphaFoldDB" id="A0A2P7MWY4"/>
<dbReference type="InterPro" id="IPR011049">
    <property type="entry name" value="Serralysin-like_metalloprot_C"/>
</dbReference>
<comment type="caution">
    <text evidence="3">The sequence shown here is derived from an EMBL/GenBank/DDBJ whole genome shotgun (WGS) entry which is preliminary data.</text>
</comment>
<dbReference type="Gene3D" id="3.60.21.70">
    <property type="entry name" value="PhoD-like phosphatase"/>
    <property type="match status" value="1"/>
</dbReference>
<dbReference type="PRINTS" id="PR00313">
    <property type="entry name" value="CABNDNGRPT"/>
</dbReference>
<dbReference type="InterPro" id="IPR029052">
    <property type="entry name" value="Metallo-depent_PP-like"/>
</dbReference>
<name>A0A2P7MWY4_9CYAN</name>
<dbReference type="CDD" id="cd07389">
    <property type="entry name" value="MPP_PhoD"/>
    <property type="match status" value="1"/>
</dbReference>
<dbReference type="InterPro" id="IPR018511">
    <property type="entry name" value="Hemolysin-typ_Ca-bd_CS"/>
</dbReference>
<protein>
    <recommendedName>
        <fullName evidence="5">Alkaline phosphatase</fullName>
    </recommendedName>
</protein>
<dbReference type="EMBL" id="PXXO01000006">
    <property type="protein sequence ID" value="PSJ05739.1"/>
    <property type="molecule type" value="Genomic_DNA"/>
</dbReference>
<dbReference type="Proteomes" id="UP000243002">
    <property type="component" value="Unassembled WGS sequence"/>
</dbReference>
<evidence type="ECO:0000259" key="1">
    <source>
        <dbReference type="Pfam" id="PF09423"/>
    </source>
</evidence>
<proteinExistence type="predicted"/>
<feature type="domain" description="Phospholipase D N-terminal" evidence="2">
    <location>
        <begin position="10"/>
        <end position="102"/>
    </location>
</feature>
<dbReference type="PANTHER" id="PTHR43606">
    <property type="entry name" value="PHOSPHATASE, PUTATIVE (AFU_ORTHOLOGUE AFUA_6G08710)-RELATED"/>
    <property type="match status" value="1"/>
</dbReference>
<dbReference type="Pfam" id="PF09423">
    <property type="entry name" value="PhoD"/>
    <property type="match status" value="1"/>
</dbReference>
<dbReference type="InterPro" id="IPR018946">
    <property type="entry name" value="PhoD-like_MPP"/>
</dbReference>
<dbReference type="SUPFAM" id="SSF51120">
    <property type="entry name" value="beta-Roll"/>
    <property type="match status" value="1"/>
</dbReference>
<dbReference type="InterPro" id="IPR001343">
    <property type="entry name" value="Hemolysn_Ca-bd"/>
</dbReference>
<dbReference type="SUPFAM" id="SSF56300">
    <property type="entry name" value="Metallo-dependent phosphatases"/>
    <property type="match status" value="1"/>
</dbReference>
<evidence type="ECO:0000259" key="2">
    <source>
        <dbReference type="Pfam" id="PF16655"/>
    </source>
</evidence>
<gene>
    <name evidence="3" type="ORF">C7K55_06810</name>
</gene>
<sequence>MPSPLVAFNHGVASGDPYSNSVILWTRITPPQGYNEQIDGTWQASLSPGFEPGSIVDSGTFSTSASRDWTVKVEADGLKADTTYYYRFRVGDVASLAGQTKTLPVDSGAVRLAVFSCANFPAADTFAAYGRAAAIQAVNPYDALVHLGDYIYEYGPGGYGAAEDAATDRGFLPNREIVSLDDYRQRYAQYHTDQNLQALRAAAPLIAIWDDHETANDSWSGGAQNHQPGTEGDWIARRDAALKAYYEWLPIREPLLRQGVDKGDASTPLTQGYRSFNFGDVLDLHVLETRLTARDEQLDYPDAAAVQARIGAIIASPTDLTAYATRLGVTPPVGQQAIAAFAPSLAPVVTQELVIAAVQKAWGDPNRDLIGDTQLAWLQGQMGQSKAAWQVLGQQVLMQSMAVPAELLLNAGNLSLLDKYAAPLQKLATGTAFAELSAAEQALFAEGGKIPYNLDAWDGYGVERETILQTALAQGKRLISLAGDTHNAWAGVLDTMAPGSKPAGTVAGVEFATPGVTSPGLEKYFPGADGYIRDKYPSVDGLDGLFRGYVSGLKYADLNRRGFLDLAVTKEQAVGTFQFLDGVNPVSGLSQWATETVVAASDFKLSIQPESTPQITWQSGWRELDLVFGMAVDINGGQTLLDPYTFATLPRVGVQLADVSLLGSEAGDRIFVGVGSKIEAAGGSDEIFNTDSQGDNLLVGGAGSDRFFLRALNDRVIGGKLFTGSAALGLSPFTALVDLERDSFLIDSSETGSAGALQILDYAPGIDELLIDGVAPSGKWAEVKALLRGFNVSINSAPELKAGPVTLELRRGAELISDLSIHVNDLDGDTLQLLKVKGPEWITTSGTTLRATAPLDLTAEQLASIDLQLAFSDSKAAAVFSPQLDLVSAPQPVPVPAPQPAPQPDPITGQPLAPSIKQITIGIPVEVGTSLKLPRNSRESTVILTGSNDINASGNSGDNAIIGNSGSNSFKAGGGNDSLWGREGNDRLKGGKGADQFIFSSERGLFNVGSEGRDFIVDFKPRQGDRISLSASSFGLASAKGNGFSISREFATVSSIDAAAASNASIVYETSSKQLFFNSNGSGGGFGANGGAFTLFKNRVDLAADDFSII</sequence>
<dbReference type="GO" id="GO:0005509">
    <property type="term" value="F:calcium ion binding"/>
    <property type="evidence" value="ECO:0007669"/>
    <property type="project" value="InterPro"/>
</dbReference>
<organism evidence="3 4">
    <name type="scientific">Cyanobium usitatum str. Tous</name>
    <dbReference type="NCBI Taxonomy" id="2116684"/>
    <lineage>
        <taxon>Bacteria</taxon>
        <taxon>Bacillati</taxon>
        <taxon>Cyanobacteriota</taxon>
        <taxon>Cyanophyceae</taxon>
        <taxon>Synechococcales</taxon>
        <taxon>Prochlorococcaceae</taxon>
        <taxon>Cyanobium</taxon>
    </lineage>
</organism>
<evidence type="ECO:0000313" key="3">
    <source>
        <dbReference type="EMBL" id="PSJ05739.1"/>
    </source>
</evidence>
<dbReference type="Pfam" id="PF16655">
    <property type="entry name" value="PhoD_N"/>
    <property type="match status" value="1"/>
</dbReference>
<evidence type="ECO:0008006" key="5">
    <source>
        <dbReference type="Google" id="ProtNLM"/>
    </source>
</evidence>
<dbReference type="Gene3D" id="2.150.10.10">
    <property type="entry name" value="Serralysin-like metalloprotease, C-terminal"/>
    <property type="match status" value="1"/>
</dbReference>
<reference evidence="3 4" key="1">
    <citation type="journal article" date="2018" name="Environ. Microbiol.">
        <title>Ecological and genomic features of two widespread freshwater picocyanobacteria.</title>
        <authorList>
            <person name="Cabello-Yeves P.J."/>
            <person name="Picazo A."/>
            <person name="Camacho A."/>
            <person name="Callieri C."/>
            <person name="Rosselli R."/>
            <person name="Roda-Garcia J.J."/>
            <person name="Coutinho F.H."/>
            <person name="Rodriguez-Valera F."/>
        </authorList>
    </citation>
    <scope>NUCLEOTIDE SEQUENCE [LARGE SCALE GENOMIC DNA]</scope>
    <source>
        <strain evidence="3 4">Tous</strain>
    </source>
</reference>
<dbReference type="Pfam" id="PF00353">
    <property type="entry name" value="HemolysinCabind"/>
    <property type="match status" value="2"/>
</dbReference>
<dbReference type="InterPro" id="IPR038607">
    <property type="entry name" value="PhoD-like_sf"/>
</dbReference>
<dbReference type="PANTHER" id="PTHR43606:SF2">
    <property type="entry name" value="ALKALINE PHOSPHATASE FAMILY PROTEIN (AFU_ORTHOLOGUE AFUA_5G03860)"/>
    <property type="match status" value="1"/>
</dbReference>
<keyword evidence="4" id="KW-1185">Reference proteome</keyword>
<feature type="domain" description="PhoD-like phosphatase metallophosphatase" evidence="1">
    <location>
        <begin position="112"/>
        <end position="573"/>
    </location>
</feature>
<dbReference type="InterPro" id="IPR032093">
    <property type="entry name" value="PhoD_N"/>
</dbReference>
<dbReference type="PROSITE" id="PS00330">
    <property type="entry name" value="HEMOLYSIN_CALCIUM"/>
    <property type="match status" value="1"/>
</dbReference>
<dbReference type="InterPro" id="IPR052900">
    <property type="entry name" value="Phospholipid_Metab_Enz"/>
</dbReference>